<name>A0A1M5EX90_9BACE</name>
<evidence type="ECO:0000313" key="3">
    <source>
        <dbReference type="Proteomes" id="UP000184436"/>
    </source>
</evidence>
<keyword evidence="1" id="KW-0812">Transmembrane</keyword>
<dbReference type="Proteomes" id="UP000184436">
    <property type="component" value="Unassembled WGS sequence"/>
</dbReference>
<dbReference type="EMBL" id="FQVD01000039">
    <property type="protein sequence ID" value="SHF83809.1"/>
    <property type="molecule type" value="Genomic_DNA"/>
</dbReference>
<evidence type="ECO:0000313" key="2">
    <source>
        <dbReference type="EMBL" id="SHF83809.1"/>
    </source>
</evidence>
<keyword evidence="1" id="KW-1133">Transmembrane helix</keyword>
<gene>
    <name evidence="2" type="ORF">SAMN05444349_13917</name>
</gene>
<feature type="transmembrane region" description="Helical" evidence="1">
    <location>
        <begin position="68"/>
        <end position="88"/>
    </location>
</feature>
<evidence type="ECO:0008006" key="4">
    <source>
        <dbReference type="Google" id="ProtNLM"/>
    </source>
</evidence>
<keyword evidence="1" id="KW-0472">Membrane</keyword>
<protein>
    <recommendedName>
        <fullName evidence="4">DUF2721 domain-containing protein</fullName>
    </recommendedName>
</protein>
<dbReference type="AlphaFoldDB" id="A0A1M5EX90"/>
<feature type="transmembrane region" description="Helical" evidence="1">
    <location>
        <begin position="94"/>
        <end position="111"/>
    </location>
</feature>
<sequence>MEELTLTTPALLFSAVSLILLAYTNRFLSYAQLVRQLRDRYAENPSDITVAQIENLRKRLNLTRTMQGLGIASLFLCVVSMFLIYIGLQLLSAYVFGVALILLIGSLGVSFREIQISTRSLEIYLGTMEKGRHKSPAKAE</sequence>
<dbReference type="InterPro" id="IPR021279">
    <property type="entry name" value="DUF2721"/>
</dbReference>
<feature type="transmembrane region" description="Helical" evidence="1">
    <location>
        <begin position="6"/>
        <end position="28"/>
    </location>
</feature>
<keyword evidence="3" id="KW-1185">Reference proteome</keyword>
<reference evidence="2 3" key="1">
    <citation type="submission" date="2016-11" db="EMBL/GenBank/DDBJ databases">
        <authorList>
            <person name="Jaros S."/>
            <person name="Januszkiewicz K."/>
            <person name="Wedrychowicz H."/>
        </authorList>
    </citation>
    <scope>NUCLEOTIDE SEQUENCE [LARGE SCALE GENOMIC DNA]</scope>
    <source>
        <strain evidence="2 3">DSM 26883</strain>
    </source>
</reference>
<proteinExistence type="predicted"/>
<evidence type="ECO:0000256" key="1">
    <source>
        <dbReference type="SAM" id="Phobius"/>
    </source>
</evidence>
<organism evidence="2 3">
    <name type="scientific">Bacteroides faecichinchillae</name>
    <dbReference type="NCBI Taxonomy" id="871325"/>
    <lineage>
        <taxon>Bacteria</taxon>
        <taxon>Pseudomonadati</taxon>
        <taxon>Bacteroidota</taxon>
        <taxon>Bacteroidia</taxon>
        <taxon>Bacteroidales</taxon>
        <taxon>Bacteroidaceae</taxon>
        <taxon>Bacteroides</taxon>
    </lineage>
</organism>
<dbReference type="RefSeq" id="WP_025076191.1">
    <property type="nucleotide sequence ID" value="NZ_FQVD01000039.1"/>
</dbReference>
<dbReference type="STRING" id="871325.SAMN05444349_13917"/>
<accession>A0A1M5EX90</accession>
<dbReference type="Pfam" id="PF11026">
    <property type="entry name" value="DUF2721"/>
    <property type="match status" value="1"/>
</dbReference>